<proteinExistence type="predicted"/>
<dbReference type="Proteomes" id="UP000069771">
    <property type="component" value="Chromosome"/>
</dbReference>
<keyword evidence="2" id="KW-1185">Reference proteome</keyword>
<dbReference type="KEGG" id="fro:AALO17_26430"/>
<accession>A0A140DYQ0</accession>
<reference evidence="1 2" key="1">
    <citation type="journal article" date="2016" name="Gut Pathog.">
        <title>Whole genome sequencing of "Faecalibaculum rodentium" ALO17, isolated from C57BL/6J laboratory mouse feces.</title>
        <authorList>
            <person name="Lim S."/>
            <person name="Chang D.H."/>
            <person name="Ahn S."/>
            <person name="Kim B.C."/>
        </authorList>
    </citation>
    <scope>NUCLEOTIDE SEQUENCE [LARGE SCALE GENOMIC DNA]</scope>
    <source>
        <strain evidence="1 2">Alo17</strain>
    </source>
</reference>
<evidence type="ECO:0000313" key="2">
    <source>
        <dbReference type="Proteomes" id="UP000069771"/>
    </source>
</evidence>
<dbReference type="EMBL" id="CP011391">
    <property type="protein sequence ID" value="AMK55777.1"/>
    <property type="molecule type" value="Genomic_DNA"/>
</dbReference>
<dbReference type="STRING" id="1702221.AALO17_26430"/>
<organism evidence="1 2">
    <name type="scientific">Faecalibaculum rodentium</name>
    <dbReference type="NCBI Taxonomy" id="1702221"/>
    <lineage>
        <taxon>Bacteria</taxon>
        <taxon>Bacillati</taxon>
        <taxon>Bacillota</taxon>
        <taxon>Erysipelotrichia</taxon>
        <taxon>Erysipelotrichales</taxon>
        <taxon>Erysipelotrichaceae</taxon>
        <taxon>Faecalibaculum</taxon>
    </lineage>
</organism>
<protein>
    <submittedName>
        <fullName evidence="1">Uncharacterized protein</fullName>
    </submittedName>
</protein>
<sequence length="53" mass="6134">MKGDFSSLCLYRTPGDTCFFDYRTISKTRRKTFRLVFDIIVLSARKGELHDGA</sequence>
<dbReference type="AlphaFoldDB" id="A0A140DYQ0"/>
<name>A0A140DYQ0_9FIRM</name>
<gene>
    <name evidence="1" type="ORF">AALO17_26430</name>
</gene>
<evidence type="ECO:0000313" key="1">
    <source>
        <dbReference type="EMBL" id="AMK55777.1"/>
    </source>
</evidence>